<evidence type="ECO:0000313" key="1">
    <source>
        <dbReference type="EMBL" id="TDX27993.1"/>
    </source>
</evidence>
<proteinExistence type="predicted"/>
<dbReference type="Proteomes" id="UP000295484">
    <property type="component" value="Unassembled WGS sequence"/>
</dbReference>
<sequence length="56" mass="6259">MSADSTLDAQNAIAVEGPHWAPPVAPMDMPQQVLEARRELRLPIWLARLMRPLQLG</sequence>
<protein>
    <submittedName>
        <fullName evidence="1">Uncharacterized protein</fullName>
    </submittedName>
</protein>
<reference evidence="1 2" key="1">
    <citation type="submission" date="2019-03" db="EMBL/GenBank/DDBJ databases">
        <title>Genomic Encyclopedia of Type Strains, Phase IV (KMG-IV): sequencing the most valuable type-strain genomes for metagenomic binning, comparative biology and taxonomic classification.</title>
        <authorList>
            <person name="Goeker M."/>
        </authorList>
    </citation>
    <scope>NUCLEOTIDE SEQUENCE [LARGE SCALE GENOMIC DNA]</scope>
    <source>
        <strain evidence="1 2">JA181</strain>
    </source>
</reference>
<comment type="caution">
    <text evidence="1">The sequence shown here is derived from an EMBL/GenBank/DDBJ whole genome shotgun (WGS) entry which is preliminary data.</text>
</comment>
<accession>A0A4V3GTR7</accession>
<organism evidence="1 2">
    <name type="scientific">Rhodovulum visakhapatnamense</name>
    <dbReference type="NCBI Taxonomy" id="364297"/>
    <lineage>
        <taxon>Bacteria</taxon>
        <taxon>Pseudomonadati</taxon>
        <taxon>Pseudomonadota</taxon>
        <taxon>Alphaproteobacteria</taxon>
        <taxon>Rhodobacterales</taxon>
        <taxon>Paracoccaceae</taxon>
        <taxon>Rhodovulum</taxon>
    </lineage>
</organism>
<name>A0A4V3GTR7_9RHOB</name>
<gene>
    <name evidence="1" type="ORF">EV657_11370</name>
</gene>
<evidence type="ECO:0000313" key="2">
    <source>
        <dbReference type="Proteomes" id="UP000295484"/>
    </source>
</evidence>
<dbReference type="EMBL" id="SOEB01000013">
    <property type="protein sequence ID" value="TDX27993.1"/>
    <property type="molecule type" value="Genomic_DNA"/>
</dbReference>
<dbReference type="RefSeq" id="WP_166673703.1">
    <property type="nucleotide sequence ID" value="NZ_SOEB01000013.1"/>
</dbReference>
<dbReference type="AlphaFoldDB" id="A0A4V3GTR7"/>